<dbReference type="AlphaFoldDB" id="A0A939FNK0"/>
<evidence type="ECO:0000313" key="3">
    <source>
        <dbReference type="EMBL" id="MBO0654527.1"/>
    </source>
</evidence>
<accession>A0A939FNK0</accession>
<feature type="region of interest" description="Disordered" evidence="1">
    <location>
        <begin position="74"/>
        <end position="96"/>
    </location>
</feature>
<name>A0A939FNK0_9ACTN</name>
<dbReference type="RefSeq" id="WP_143587762.1">
    <property type="nucleotide sequence ID" value="NZ_JAFMOF010000002.1"/>
</dbReference>
<keyword evidence="4" id="KW-1185">Reference proteome</keyword>
<evidence type="ECO:0000256" key="1">
    <source>
        <dbReference type="SAM" id="MobiDB-lite"/>
    </source>
</evidence>
<proteinExistence type="predicted"/>
<organism evidence="3 4">
    <name type="scientific">Streptomyces triculaminicus</name>
    <dbReference type="NCBI Taxonomy" id="2816232"/>
    <lineage>
        <taxon>Bacteria</taxon>
        <taxon>Bacillati</taxon>
        <taxon>Actinomycetota</taxon>
        <taxon>Actinomycetes</taxon>
        <taxon>Kitasatosporales</taxon>
        <taxon>Streptomycetaceae</taxon>
        <taxon>Streptomyces</taxon>
    </lineage>
</organism>
<feature type="chain" id="PRO_5037105310" evidence="2">
    <location>
        <begin position="29"/>
        <end position="96"/>
    </location>
</feature>
<comment type="caution">
    <text evidence="3">The sequence shown here is derived from an EMBL/GenBank/DDBJ whole genome shotgun (WGS) entry which is preliminary data.</text>
</comment>
<keyword evidence="2" id="KW-0732">Signal</keyword>
<protein>
    <submittedName>
        <fullName evidence="3">Uncharacterized protein</fullName>
    </submittedName>
</protein>
<evidence type="ECO:0000256" key="2">
    <source>
        <dbReference type="SAM" id="SignalP"/>
    </source>
</evidence>
<feature type="signal peptide" evidence="2">
    <location>
        <begin position="1"/>
        <end position="28"/>
    </location>
</feature>
<dbReference type="EMBL" id="JAFMOF010000002">
    <property type="protein sequence ID" value="MBO0654527.1"/>
    <property type="molecule type" value="Genomic_DNA"/>
</dbReference>
<dbReference type="Proteomes" id="UP000664781">
    <property type="component" value="Unassembled WGS sequence"/>
</dbReference>
<reference evidence="3" key="1">
    <citation type="submission" date="2021-03" db="EMBL/GenBank/DDBJ databases">
        <title>Streptomyces strains.</title>
        <authorList>
            <person name="Lund M.B."/>
            <person name="Toerring T."/>
        </authorList>
    </citation>
    <scope>NUCLEOTIDE SEQUENCE</scope>
    <source>
        <strain evidence="3">JCM 4242</strain>
    </source>
</reference>
<evidence type="ECO:0000313" key="4">
    <source>
        <dbReference type="Proteomes" id="UP000664781"/>
    </source>
</evidence>
<sequence length="96" mass="9893">MRHLVPKSFGALAAAAVLSLTVPGSASAASGQLVLNGRVFTDPPSGCYRNLNAPLSVQNRTRTVAYVHTTQDCTGPAQSVPPNSTYAASSGHSVRI</sequence>
<gene>
    <name evidence="3" type="ORF">J1792_17580</name>
</gene>